<evidence type="ECO:0000256" key="8">
    <source>
        <dbReference type="ARBA" id="ARBA00023136"/>
    </source>
</evidence>
<sequence length="320" mass="35484">MIYQTGALLTGYILDLIIGDPHGWPHMVIGFGRVISFMEKRLYPFENKRAGGTLLWIAVVLICAGIPGLILAGAWKISPWLYYAISSIVCWQLLAVKSLRVESFKVYKELKNGTLESSRQAIHMIVGRDPEALDRTGIIKAAVETVAENTSDGVASPLFFMTIGGATGACLYKAVNTMDSMIGYKNERYKDFGRTAARMDDLFNFLPSRLCALTMILSSFICRLDYKNAYRIWKRDRKKHASPNAGQTEAVMAGALDVQLAGNGVYGGRTIKKPHIGDNIRPVTAEDIITSHRLLNTTSFIMTAASVAMRSAFIYFLIYM</sequence>
<dbReference type="AlphaFoldDB" id="A0A6A8MCD5"/>
<dbReference type="GO" id="GO:0048472">
    <property type="term" value="F:threonine-phosphate decarboxylase activity"/>
    <property type="evidence" value="ECO:0007669"/>
    <property type="project" value="InterPro"/>
</dbReference>
<evidence type="ECO:0000256" key="6">
    <source>
        <dbReference type="ARBA" id="ARBA00022692"/>
    </source>
</evidence>
<keyword evidence="4 9" id="KW-1003">Cell membrane</keyword>
<comment type="similarity">
    <text evidence="3 9">Belongs to the CobD/CbiB family.</text>
</comment>
<keyword evidence="7 9" id="KW-1133">Transmembrane helix</keyword>
<evidence type="ECO:0000313" key="10">
    <source>
        <dbReference type="EMBL" id="MST69167.1"/>
    </source>
</evidence>
<dbReference type="PANTHER" id="PTHR34308:SF1">
    <property type="entry name" value="COBALAMIN BIOSYNTHESIS PROTEIN CBIB"/>
    <property type="match status" value="1"/>
</dbReference>
<comment type="pathway">
    <text evidence="2 9">Cofactor biosynthesis; adenosylcobalamin biosynthesis.</text>
</comment>
<dbReference type="PANTHER" id="PTHR34308">
    <property type="entry name" value="COBALAMIN BIOSYNTHESIS PROTEIN CBIB"/>
    <property type="match status" value="1"/>
</dbReference>
<dbReference type="GO" id="GO:0009236">
    <property type="term" value="P:cobalamin biosynthetic process"/>
    <property type="evidence" value="ECO:0007669"/>
    <property type="project" value="UniProtKB-UniRule"/>
</dbReference>
<dbReference type="RefSeq" id="WP_154572633.1">
    <property type="nucleotide sequence ID" value="NZ_VUNB01000004.1"/>
</dbReference>
<organism evidence="10">
    <name type="scientific">Baileyella intestinalis</name>
    <dbReference type="NCBI Taxonomy" id="2606709"/>
    <lineage>
        <taxon>Bacteria</taxon>
        <taxon>Bacillati</taxon>
        <taxon>Bacillota</taxon>
        <taxon>Clostridia</taxon>
        <taxon>Peptostreptococcales</taxon>
        <taxon>Anaerovoracaceae</taxon>
        <taxon>Baileyella</taxon>
    </lineage>
</organism>
<keyword evidence="6 9" id="KW-0812">Transmembrane</keyword>
<comment type="function">
    <text evidence="9">Converts cobyric acid to cobinamide by the addition of aminopropanol on the F carboxylic group.</text>
</comment>
<accession>A0A6A8MCD5</accession>
<keyword evidence="5 9" id="KW-0169">Cobalamin biosynthesis</keyword>
<comment type="subcellular location">
    <subcellularLocation>
        <location evidence="1 9">Cell membrane</location>
        <topology evidence="1 9">Multi-pass membrane protein</topology>
    </subcellularLocation>
</comment>
<dbReference type="NCBIfam" id="TIGR00380">
    <property type="entry name" value="cobal_cbiB"/>
    <property type="match status" value="1"/>
</dbReference>
<dbReference type="GO" id="GO:0015420">
    <property type="term" value="F:ABC-type vitamin B12 transporter activity"/>
    <property type="evidence" value="ECO:0007669"/>
    <property type="project" value="UniProtKB-UniRule"/>
</dbReference>
<evidence type="ECO:0000256" key="3">
    <source>
        <dbReference type="ARBA" id="ARBA00006263"/>
    </source>
</evidence>
<dbReference type="GO" id="GO:0005886">
    <property type="term" value="C:plasma membrane"/>
    <property type="evidence" value="ECO:0007669"/>
    <property type="project" value="UniProtKB-SubCell"/>
</dbReference>
<dbReference type="InterPro" id="IPR004485">
    <property type="entry name" value="Cobalamin_biosynth_CobD/CbiB"/>
</dbReference>
<keyword evidence="8 9" id="KW-0472">Membrane</keyword>
<evidence type="ECO:0000256" key="9">
    <source>
        <dbReference type="HAMAP-Rule" id="MF_00024"/>
    </source>
</evidence>
<feature type="transmembrane region" description="Helical" evidence="9">
    <location>
        <begin position="300"/>
        <end position="318"/>
    </location>
</feature>
<evidence type="ECO:0000256" key="2">
    <source>
        <dbReference type="ARBA" id="ARBA00004953"/>
    </source>
</evidence>
<comment type="caution">
    <text evidence="9">Lacks conserved residue(s) required for the propagation of feature annotation.</text>
</comment>
<dbReference type="EMBL" id="VUNB01000004">
    <property type="protein sequence ID" value="MST69167.1"/>
    <property type="molecule type" value="Genomic_DNA"/>
</dbReference>
<dbReference type="UniPathway" id="UPA00148"/>
<dbReference type="Pfam" id="PF03186">
    <property type="entry name" value="CobD_Cbib"/>
    <property type="match status" value="1"/>
</dbReference>
<comment type="caution">
    <text evidence="10">The sequence shown here is derived from an EMBL/GenBank/DDBJ whole genome shotgun (WGS) entry which is preliminary data.</text>
</comment>
<reference evidence="10" key="1">
    <citation type="submission" date="2019-09" db="EMBL/GenBank/DDBJ databases">
        <title>In-depth cultivation of the pig gut microbiome towards novel bacterial diversity and tailored functional studies.</title>
        <authorList>
            <person name="Wylensek D."/>
            <person name="Hitch T.C.A."/>
            <person name="Clavel T."/>
        </authorList>
    </citation>
    <scope>NUCLEOTIDE SEQUENCE</scope>
    <source>
        <strain evidence="10">RF-744-FAT-WT-3</strain>
    </source>
</reference>
<evidence type="ECO:0000256" key="1">
    <source>
        <dbReference type="ARBA" id="ARBA00004651"/>
    </source>
</evidence>
<feature type="transmembrane region" description="Helical" evidence="9">
    <location>
        <begin position="54"/>
        <end position="74"/>
    </location>
</feature>
<evidence type="ECO:0000256" key="7">
    <source>
        <dbReference type="ARBA" id="ARBA00022989"/>
    </source>
</evidence>
<protein>
    <recommendedName>
        <fullName evidence="9">Cobalamin biosynthesis protein CobD</fullName>
    </recommendedName>
</protein>
<dbReference type="HAMAP" id="MF_00024">
    <property type="entry name" value="CobD_CbiB"/>
    <property type="match status" value="1"/>
</dbReference>
<evidence type="ECO:0000256" key="5">
    <source>
        <dbReference type="ARBA" id="ARBA00022573"/>
    </source>
</evidence>
<proteinExistence type="inferred from homology"/>
<name>A0A6A8MCD5_9FIRM</name>
<evidence type="ECO:0000256" key="4">
    <source>
        <dbReference type="ARBA" id="ARBA00022475"/>
    </source>
</evidence>
<gene>
    <name evidence="9 10" type="primary">cobD</name>
    <name evidence="10" type="ORF">FYJ66_06125</name>
</gene>